<dbReference type="GO" id="GO:0022857">
    <property type="term" value="F:transmembrane transporter activity"/>
    <property type="evidence" value="ECO:0007669"/>
    <property type="project" value="TreeGrafter"/>
</dbReference>
<evidence type="ECO:0000256" key="1">
    <source>
        <dbReference type="ARBA" id="ARBA00004651"/>
    </source>
</evidence>
<evidence type="ECO:0000259" key="9">
    <source>
        <dbReference type="Pfam" id="PF12704"/>
    </source>
</evidence>
<dbReference type="GO" id="GO:0005886">
    <property type="term" value="C:plasma membrane"/>
    <property type="evidence" value="ECO:0007669"/>
    <property type="project" value="UniProtKB-SubCell"/>
</dbReference>
<keyword evidence="2" id="KW-1003">Cell membrane</keyword>
<feature type="transmembrane region" description="Helical" evidence="7">
    <location>
        <begin position="301"/>
        <end position="326"/>
    </location>
</feature>
<dbReference type="Pfam" id="PF12704">
    <property type="entry name" value="MacB_PCD"/>
    <property type="match status" value="1"/>
</dbReference>
<dbReference type="Proteomes" id="UP000541810">
    <property type="component" value="Unassembled WGS sequence"/>
</dbReference>
<reference evidence="10 11" key="1">
    <citation type="submission" date="2020-08" db="EMBL/GenBank/DDBJ databases">
        <title>Genomic Encyclopedia of Type Strains, Phase IV (KMG-IV): sequencing the most valuable type-strain genomes for metagenomic binning, comparative biology and taxonomic classification.</title>
        <authorList>
            <person name="Goeker M."/>
        </authorList>
    </citation>
    <scope>NUCLEOTIDE SEQUENCE [LARGE SCALE GENOMIC DNA]</scope>
    <source>
        <strain evidence="10 11">DSM 103725</strain>
    </source>
</reference>
<protein>
    <submittedName>
        <fullName evidence="10">Putative ABC transport system permease protein</fullName>
    </submittedName>
</protein>
<keyword evidence="3 7" id="KW-0812">Transmembrane</keyword>
<dbReference type="RefSeq" id="WP_184677784.1">
    <property type="nucleotide sequence ID" value="NZ_JACHGY010000001.1"/>
</dbReference>
<evidence type="ECO:0000259" key="8">
    <source>
        <dbReference type="Pfam" id="PF02687"/>
    </source>
</evidence>
<evidence type="ECO:0000256" key="2">
    <source>
        <dbReference type="ARBA" id="ARBA00022475"/>
    </source>
</evidence>
<accession>A0A7X0H9H0</accession>
<feature type="transmembrane region" description="Helical" evidence="7">
    <location>
        <begin position="392"/>
        <end position="413"/>
    </location>
</feature>
<evidence type="ECO:0000313" key="11">
    <source>
        <dbReference type="Proteomes" id="UP000541810"/>
    </source>
</evidence>
<evidence type="ECO:0000256" key="4">
    <source>
        <dbReference type="ARBA" id="ARBA00022989"/>
    </source>
</evidence>
<dbReference type="Pfam" id="PF02687">
    <property type="entry name" value="FtsX"/>
    <property type="match status" value="1"/>
</dbReference>
<evidence type="ECO:0000256" key="6">
    <source>
        <dbReference type="ARBA" id="ARBA00038076"/>
    </source>
</evidence>
<feature type="transmembrane region" description="Helical" evidence="7">
    <location>
        <begin position="347"/>
        <end position="380"/>
    </location>
</feature>
<dbReference type="InterPro" id="IPR003838">
    <property type="entry name" value="ABC3_permease_C"/>
</dbReference>
<dbReference type="AlphaFoldDB" id="A0A7X0H9H0"/>
<dbReference type="PANTHER" id="PTHR30572:SF4">
    <property type="entry name" value="ABC TRANSPORTER PERMEASE YTRF"/>
    <property type="match status" value="1"/>
</dbReference>
<feature type="transmembrane region" description="Helical" evidence="7">
    <location>
        <begin position="20"/>
        <end position="42"/>
    </location>
</feature>
<evidence type="ECO:0000256" key="5">
    <source>
        <dbReference type="ARBA" id="ARBA00023136"/>
    </source>
</evidence>
<gene>
    <name evidence="10" type="ORF">HNQ40_002060</name>
</gene>
<evidence type="ECO:0000313" key="10">
    <source>
        <dbReference type="EMBL" id="MBB6430254.1"/>
    </source>
</evidence>
<feature type="domain" description="ABC3 transporter permease C-terminal" evidence="8">
    <location>
        <begin position="304"/>
        <end position="423"/>
    </location>
</feature>
<comment type="similarity">
    <text evidence="6">Belongs to the ABC-4 integral membrane protein family.</text>
</comment>
<proteinExistence type="inferred from homology"/>
<keyword evidence="11" id="KW-1185">Reference proteome</keyword>
<dbReference type="InterPro" id="IPR050250">
    <property type="entry name" value="Macrolide_Exporter_MacB"/>
</dbReference>
<evidence type="ECO:0000256" key="3">
    <source>
        <dbReference type="ARBA" id="ARBA00022692"/>
    </source>
</evidence>
<feature type="domain" description="MacB-like periplasmic core" evidence="9">
    <location>
        <begin position="22"/>
        <end position="268"/>
    </location>
</feature>
<sequence length="430" mass="46285">MNFLFATLRLGLANLWVHKLRSLLTALGIIIGVGAVVAIAAYGEGTKRAAIQDIMRLGANNIIIRSVKPPGSNVAGQNEATRLSEYGLTRKDVRRLKQTVQPIERMVELKRVGDRIRRGTRSVPGAVFGTTPGLQEAASLTVERGRYLTDSDNDGSRNFAVIGAEVAELLFPLDDPVGGSFLIDTQRFVVVGVLRRVGLAGGAGTALVGRDLNYDIHIPLRTANTRFGDVRQSLGQGSRERTKIEISEVIVQLASQDQVRGVAAKIERLIDTEHSETNDVSLIVPLELIEQAERVQFRSNVLMIVIGGLSLFVGGVGIMNIMLASVTERTREIGIRRALGATRRHIVAQFLVETTTLSCVGGLIGVGCGLAVSLGLQWYAQNFGGVEPPVVMLLPVAIAFSFAVLVGIAFGLYPAVRASQQDPIVALRHD</sequence>
<dbReference type="PANTHER" id="PTHR30572">
    <property type="entry name" value="MEMBRANE COMPONENT OF TRANSPORTER-RELATED"/>
    <property type="match status" value="1"/>
</dbReference>
<comment type="caution">
    <text evidence="10">The sequence shown here is derived from an EMBL/GenBank/DDBJ whole genome shotgun (WGS) entry which is preliminary data.</text>
</comment>
<dbReference type="EMBL" id="JACHGY010000001">
    <property type="protein sequence ID" value="MBB6430254.1"/>
    <property type="molecule type" value="Genomic_DNA"/>
</dbReference>
<dbReference type="InterPro" id="IPR025857">
    <property type="entry name" value="MacB_PCD"/>
</dbReference>
<organism evidence="10 11">
    <name type="scientific">Algisphaera agarilytica</name>
    <dbReference type="NCBI Taxonomy" id="1385975"/>
    <lineage>
        <taxon>Bacteria</taxon>
        <taxon>Pseudomonadati</taxon>
        <taxon>Planctomycetota</taxon>
        <taxon>Phycisphaerae</taxon>
        <taxon>Phycisphaerales</taxon>
        <taxon>Phycisphaeraceae</taxon>
        <taxon>Algisphaera</taxon>
    </lineage>
</organism>
<name>A0A7X0H9H0_9BACT</name>
<keyword evidence="4 7" id="KW-1133">Transmembrane helix</keyword>
<evidence type="ECO:0000256" key="7">
    <source>
        <dbReference type="SAM" id="Phobius"/>
    </source>
</evidence>
<keyword evidence="5 7" id="KW-0472">Membrane</keyword>
<comment type="subcellular location">
    <subcellularLocation>
        <location evidence="1">Cell membrane</location>
        <topology evidence="1">Multi-pass membrane protein</topology>
    </subcellularLocation>
</comment>